<reference evidence="8 9" key="1">
    <citation type="submission" date="2020-01" db="EMBL/GenBank/DDBJ databases">
        <title>Genomes assembled from Gulf of Kutch pelagic sediment metagenomes.</title>
        <authorList>
            <person name="Chandrashekar M."/>
            <person name="Mahajan M.S."/>
            <person name="Dave K.J."/>
            <person name="Vatsa P."/>
            <person name="Nathani N.M."/>
        </authorList>
    </citation>
    <scope>NUCLEOTIDE SEQUENCE [LARGE SCALE GENOMIC DNA]</scope>
    <source>
        <strain evidence="8">KS3-K002</strain>
    </source>
</reference>
<dbReference type="EMBL" id="JAACAK010000051">
    <property type="protein sequence ID" value="NIR74968.1"/>
    <property type="molecule type" value="Genomic_DNA"/>
</dbReference>
<sequence length="253" mass="27415">MNMEGQPYETGQAPERGAGPPDSGAATPEPGLVQRVLLVFMSPTKLGEILRGRQPWFWTLAIVAVVSVVLFFLVPSDIFLETMREQAARRPQGQEFDPESALRMGRILGSIGWLLGTFIAAAVVAGVVYLVFNVMFGGDLTYKQHLSAVSHMYWINMLGLILLVPLWIAQEDMQVRLGLGLLLPDEPSSYFGHVLNSINLFGVWSAAALGAMESGLSGGRISLGKGIWTVLALYLLWALISAVWPTITGGVMG</sequence>
<evidence type="ECO:0000313" key="8">
    <source>
        <dbReference type="EMBL" id="NIR74968.1"/>
    </source>
</evidence>
<evidence type="ECO:0000259" key="7">
    <source>
        <dbReference type="Pfam" id="PF04893"/>
    </source>
</evidence>
<dbReference type="AlphaFoldDB" id="A0AAE4Z8J2"/>
<evidence type="ECO:0000313" key="9">
    <source>
        <dbReference type="Proteomes" id="UP000702544"/>
    </source>
</evidence>
<feature type="region of interest" description="Disordered" evidence="5">
    <location>
        <begin position="1"/>
        <end position="26"/>
    </location>
</feature>
<evidence type="ECO:0000256" key="1">
    <source>
        <dbReference type="ARBA" id="ARBA00004141"/>
    </source>
</evidence>
<evidence type="ECO:0000256" key="4">
    <source>
        <dbReference type="ARBA" id="ARBA00023136"/>
    </source>
</evidence>
<feature type="transmembrane region" description="Helical" evidence="6">
    <location>
        <begin position="111"/>
        <end position="132"/>
    </location>
</feature>
<evidence type="ECO:0000256" key="3">
    <source>
        <dbReference type="ARBA" id="ARBA00022989"/>
    </source>
</evidence>
<dbReference type="Proteomes" id="UP000702544">
    <property type="component" value="Unassembled WGS sequence"/>
</dbReference>
<feature type="transmembrane region" description="Helical" evidence="6">
    <location>
        <begin position="55"/>
        <end position="74"/>
    </location>
</feature>
<comment type="subcellular location">
    <subcellularLocation>
        <location evidence="1">Membrane</location>
        <topology evidence="1">Multi-pass membrane protein</topology>
    </subcellularLocation>
</comment>
<organism evidence="8 9">
    <name type="scientific">Candidatus Kutchimonas denitrificans</name>
    <dbReference type="NCBI Taxonomy" id="3056748"/>
    <lineage>
        <taxon>Bacteria</taxon>
        <taxon>Pseudomonadati</taxon>
        <taxon>Gemmatimonadota</taxon>
        <taxon>Gemmatimonadia</taxon>
        <taxon>Candidatus Palauibacterales</taxon>
        <taxon>Candidatus Palauibacteraceae</taxon>
        <taxon>Candidatus Kutchimonas</taxon>
    </lineage>
</organism>
<protein>
    <recommendedName>
        <fullName evidence="7">Yip1 domain-containing protein</fullName>
    </recommendedName>
</protein>
<feature type="transmembrane region" description="Helical" evidence="6">
    <location>
        <begin position="153"/>
        <end position="170"/>
    </location>
</feature>
<evidence type="ECO:0000256" key="2">
    <source>
        <dbReference type="ARBA" id="ARBA00022692"/>
    </source>
</evidence>
<keyword evidence="3 6" id="KW-1133">Transmembrane helix</keyword>
<feature type="domain" description="Yip1" evidence="7">
    <location>
        <begin position="39"/>
        <end position="243"/>
    </location>
</feature>
<name>A0AAE4Z8J2_9BACT</name>
<keyword evidence="2 6" id="KW-0812">Transmembrane</keyword>
<dbReference type="InterPro" id="IPR006977">
    <property type="entry name" value="Yip1_dom"/>
</dbReference>
<feature type="transmembrane region" description="Helical" evidence="6">
    <location>
        <begin position="223"/>
        <end position="244"/>
    </location>
</feature>
<dbReference type="GO" id="GO:0016020">
    <property type="term" value="C:membrane"/>
    <property type="evidence" value="ECO:0007669"/>
    <property type="project" value="UniProtKB-SubCell"/>
</dbReference>
<comment type="caution">
    <text evidence="8">The sequence shown here is derived from an EMBL/GenBank/DDBJ whole genome shotgun (WGS) entry which is preliminary data.</text>
</comment>
<keyword evidence="4 6" id="KW-0472">Membrane</keyword>
<accession>A0AAE4Z8J2</accession>
<evidence type="ECO:0000256" key="5">
    <source>
        <dbReference type="SAM" id="MobiDB-lite"/>
    </source>
</evidence>
<proteinExistence type="predicted"/>
<evidence type="ECO:0000256" key="6">
    <source>
        <dbReference type="SAM" id="Phobius"/>
    </source>
</evidence>
<gene>
    <name evidence="8" type="ORF">GWO12_07620</name>
</gene>
<feature type="transmembrane region" description="Helical" evidence="6">
    <location>
        <begin position="190"/>
        <end position="211"/>
    </location>
</feature>
<dbReference type="Pfam" id="PF04893">
    <property type="entry name" value="Yip1"/>
    <property type="match status" value="1"/>
</dbReference>